<dbReference type="InterPro" id="IPR011642">
    <property type="entry name" value="Gate_dom"/>
</dbReference>
<name>A0A6B2M287_9BACT</name>
<dbReference type="Pfam" id="PF01773">
    <property type="entry name" value="Nucleos_tra2_N"/>
    <property type="match status" value="1"/>
</dbReference>
<feature type="transmembrane region" description="Helical" evidence="7">
    <location>
        <begin position="189"/>
        <end position="211"/>
    </location>
</feature>
<feature type="transmembrane region" description="Helical" evidence="7">
    <location>
        <begin position="390"/>
        <end position="413"/>
    </location>
</feature>
<feature type="transmembrane region" description="Helical" evidence="7">
    <location>
        <begin position="106"/>
        <end position="124"/>
    </location>
</feature>
<evidence type="ECO:0000256" key="5">
    <source>
        <dbReference type="ARBA" id="ARBA00022989"/>
    </source>
</evidence>
<feature type="transmembrane region" description="Helical" evidence="7">
    <location>
        <begin position="223"/>
        <end position="246"/>
    </location>
</feature>
<evidence type="ECO:0000256" key="6">
    <source>
        <dbReference type="ARBA" id="ARBA00023136"/>
    </source>
</evidence>
<dbReference type="InterPro" id="IPR011657">
    <property type="entry name" value="CNT_C_dom"/>
</dbReference>
<dbReference type="GO" id="GO:0015293">
    <property type="term" value="F:symporter activity"/>
    <property type="evidence" value="ECO:0007669"/>
    <property type="project" value="TreeGrafter"/>
</dbReference>
<keyword evidence="6 7" id="KW-0472">Membrane</keyword>
<dbReference type="Proteomes" id="UP000478417">
    <property type="component" value="Unassembled WGS sequence"/>
</dbReference>
<evidence type="ECO:0000259" key="10">
    <source>
        <dbReference type="Pfam" id="PF07670"/>
    </source>
</evidence>
<evidence type="ECO:0000256" key="1">
    <source>
        <dbReference type="ARBA" id="ARBA00004651"/>
    </source>
</evidence>
<comment type="similarity">
    <text evidence="2">Belongs to the concentrative nucleoside transporter (CNT) (TC 2.A.41) family.</text>
</comment>
<feature type="transmembrane region" description="Helical" evidence="7">
    <location>
        <begin position="281"/>
        <end position="303"/>
    </location>
</feature>
<feature type="domain" description="Nucleoside transporter/FeoB GTPase Gate" evidence="10">
    <location>
        <begin position="114"/>
        <end position="213"/>
    </location>
</feature>
<evidence type="ECO:0008006" key="13">
    <source>
        <dbReference type="Google" id="ProtNLM"/>
    </source>
</evidence>
<proteinExistence type="inferred from homology"/>
<evidence type="ECO:0000256" key="2">
    <source>
        <dbReference type="ARBA" id="ARBA00009033"/>
    </source>
</evidence>
<dbReference type="EMBL" id="JAAGNX010000001">
    <property type="protein sequence ID" value="NDV61840.1"/>
    <property type="molecule type" value="Genomic_DNA"/>
</dbReference>
<feature type="transmembrane region" description="Helical" evidence="7">
    <location>
        <begin position="425"/>
        <end position="447"/>
    </location>
</feature>
<reference evidence="11 12" key="1">
    <citation type="submission" date="2020-02" db="EMBL/GenBank/DDBJ databases">
        <title>Albibacoteraceae fam. nov., the first described family within the subdivision 4 Verrucomicrobia.</title>
        <authorList>
            <person name="Xi F."/>
        </authorList>
    </citation>
    <scope>NUCLEOTIDE SEQUENCE [LARGE SCALE GENOMIC DNA]</scope>
    <source>
        <strain evidence="11 12">CK1056</strain>
    </source>
</reference>
<accession>A0A6B2M287</accession>
<evidence type="ECO:0000259" key="9">
    <source>
        <dbReference type="Pfam" id="PF07662"/>
    </source>
</evidence>
<feature type="transmembrane region" description="Helical" evidence="7">
    <location>
        <begin position="31"/>
        <end position="51"/>
    </location>
</feature>
<organism evidence="11 12">
    <name type="scientific">Oceanipulchritudo coccoides</name>
    <dbReference type="NCBI Taxonomy" id="2706888"/>
    <lineage>
        <taxon>Bacteria</taxon>
        <taxon>Pseudomonadati</taxon>
        <taxon>Verrucomicrobiota</taxon>
        <taxon>Opitutia</taxon>
        <taxon>Puniceicoccales</taxon>
        <taxon>Oceanipulchritudinaceae</taxon>
        <taxon>Oceanipulchritudo</taxon>
    </lineage>
</organism>
<dbReference type="Pfam" id="PF07670">
    <property type="entry name" value="Gate"/>
    <property type="match status" value="1"/>
</dbReference>
<feature type="domain" description="Concentrative nucleoside transporter N-terminal" evidence="8">
    <location>
        <begin position="12"/>
        <end position="84"/>
    </location>
</feature>
<feature type="transmembrane region" description="Helical" evidence="7">
    <location>
        <begin position="6"/>
        <end position="24"/>
    </location>
</feature>
<comment type="subcellular location">
    <subcellularLocation>
        <location evidence="1">Cell membrane</location>
        <topology evidence="1">Multi-pass membrane protein</topology>
    </subcellularLocation>
</comment>
<keyword evidence="5 7" id="KW-1133">Transmembrane helix</keyword>
<evidence type="ECO:0000256" key="7">
    <source>
        <dbReference type="SAM" id="Phobius"/>
    </source>
</evidence>
<comment type="caution">
    <text evidence="11">The sequence shown here is derived from an EMBL/GenBank/DDBJ whole genome shotgun (WGS) entry which is preliminary data.</text>
</comment>
<dbReference type="InterPro" id="IPR008276">
    <property type="entry name" value="C_nuclsd_transpt"/>
</dbReference>
<sequence>MDTLLVTLRGLLGIICLTGILWLFSRNRRAVDWKLVASGLLFQLILAAVILKVPNADKPIEWISSFFVALLGFTDAGTRFVFGFLGAGPDLWERVNEALSGEGNQFTGFGLIFAFKVLPTVIFFSALTSFLYYLGWLQVLVKGFAWLLQKSMRLSGTESLAAAANVFVGQTEAPLMVKPYIANMNNSELMCLMTGGMATIAGGVFGAYVWILGGSDPEAQAIFAKHLLTASFLSAPAAIVAAKILIPQTDEVDYTLKVNKEKLGENAFDAVCQGTTQGMQLALNIGAMLITFLAFIALFNYLIGAFGSVTGLHGVVAEATGGAYLELNLEFLFGIIFAPIAWIIGIGSGDLLSIGQLLGIKLVANEFVAYEQLGNMMQQGGVLSERSVIIATYALCGFANFSSMGIQIGGISVLAPSQRGNLSRLALLSVVGGTAACLYTGAISGIFI</sequence>
<evidence type="ECO:0000259" key="8">
    <source>
        <dbReference type="Pfam" id="PF01773"/>
    </source>
</evidence>
<gene>
    <name evidence="11" type="ORF">G0Q06_05195</name>
</gene>
<feature type="transmembrane region" description="Helical" evidence="7">
    <location>
        <begin position="63"/>
        <end position="85"/>
    </location>
</feature>
<dbReference type="PANTHER" id="PTHR10590">
    <property type="entry name" value="SODIUM/NUCLEOSIDE COTRANSPORTER"/>
    <property type="match status" value="1"/>
</dbReference>
<feature type="domain" description="Concentrative nucleoside transporter C-terminal" evidence="9">
    <location>
        <begin position="226"/>
        <end position="445"/>
    </location>
</feature>
<keyword evidence="4 7" id="KW-0812">Transmembrane</keyword>
<feature type="transmembrane region" description="Helical" evidence="7">
    <location>
        <begin position="323"/>
        <end position="344"/>
    </location>
</feature>
<dbReference type="PANTHER" id="PTHR10590:SF4">
    <property type="entry name" value="SOLUTE CARRIER FAMILY 28 MEMBER 3"/>
    <property type="match status" value="1"/>
</dbReference>
<dbReference type="InterPro" id="IPR002668">
    <property type="entry name" value="CNT_N_dom"/>
</dbReference>
<keyword evidence="3" id="KW-1003">Cell membrane</keyword>
<dbReference type="GO" id="GO:0005337">
    <property type="term" value="F:nucleoside transmembrane transporter activity"/>
    <property type="evidence" value="ECO:0007669"/>
    <property type="project" value="InterPro"/>
</dbReference>
<evidence type="ECO:0000256" key="3">
    <source>
        <dbReference type="ARBA" id="ARBA00022475"/>
    </source>
</evidence>
<dbReference type="RefSeq" id="WP_163963124.1">
    <property type="nucleotide sequence ID" value="NZ_JAAGNX010000001.1"/>
</dbReference>
<dbReference type="Pfam" id="PF07662">
    <property type="entry name" value="Nucleos_tra2_C"/>
    <property type="match status" value="1"/>
</dbReference>
<dbReference type="AlphaFoldDB" id="A0A6B2M287"/>
<evidence type="ECO:0000256" key="4">
    <source>
        <dbReference type="ARBA" id="ARBA00022692"/>
    </source>
</evidence>
<evidence type="ECO:0000313" key="11">
    <source>
        <dbReference type="EMBL" id="NDV61840.1"/>
    </source>
</evidence>
<keyword evidence="12" id="KW-1185">Reference proteome</keyword>
<protein>
    <recommendedName>
        <fullName evidence="13">Na+ dependent nucleoside transporter</fullName>
    </recommendedName>
</protein>
<evidence type="ECO:0000313" key="12">
    <source>
        <dbReference type="Proteomes" id="UP000478417"/>
    </source>
</evidence>
<dbReference type="GO" id="GO:0005886">
    <property type="term" value="C:plasma membrane"/>
    <property type="evidence" value="ECO:0007669"/>
    <property type="project" value="UniProtKB-SubCell"/>
</dbReference>